<keyword evidence="2" id="KW-1185">Reference proteome</keyword>
<dbReference type="EMBL" id="CP054693">
    <property type="protein sequence ID" value="QMS86083.1"/>
    <property type="molecule type" value="Genomic_DNA"/>
</dbReference>
<protein>
    <submittedName>
        <fullName evidence="1">Uncharacterized protein</fullName>
    </submittedName>
</protein>
<evidence type="ECO:0000313" key="2">
    <source>
        <dbReference type="Proteomes" id="UP000514713"/>
    </source>
</evidence>
<name>A0A7D7QNV3_9NOSO</name>
<organism evidence="1 2">
    <name type="scientific">Nostoc edaphicum CCNP1411</name>
    <dbReference type="NCBI Taxonomy" id="1472755"/>
    <lineage>
        <taxon>Bacteria</taxon>
        <taxon>Bacillati</taxon>
        <taxon>Cyanobacteriota</taxon>
        <taxon>Cyanophyceae</taxon>
        <taxon>Nostocales</taxon>
        <taxon>Nostocaceae</taxon>
        <taxon>Nostoc</taxon>
    </lineage>
</organism>
<gene>
    <name evidence="1" type="ORF">HUN01_00170</name>
</gene>
<dbReference type="KEGG" id="ned:HUN01_00170"/>
<reference evidence="2" key="1">
    <citation type="submission" date="2020-06" db="EMBL/GenBank/DDBJ databases">
        <title>Nostoc edaphicum CCNP1411 genome.</title>
        <authorList>
            <person name="Fidor A."/>
            <person name="Grabski M."/>
            <person name="Gawor J."/>
            <person name="Gromadka R."/>
            <person name="Wegrzyn G."/>
            <person name="Mazur-Marzec H."/>
        </authorList>
    </citation>
    <scope>NUCLEOTIDE SEQUENCE [LARGE SCALE GENOMIC DNA]</scope>
    <source>
        <strain evidence="2">CCNP1411</strain>
        <plasmid evidence="2">pne_1</plasmid>
    </source>
</reference>
<dbReference type="Proteomes" id="UP000514713">
    <property type="component" value="Plasmid pNe_1"/>
</dbReference>
<sequence length="155" mass="18049">MARMELRIDQLKDFQLWKTANSENFSLGDYLFGVSNLETAIVFTKLFWADFLNHEGGIFLADGFTVENYEKWKEELDGDIKSIEKIINLRYVADLLPDADDISRNNLIYFGQTLADIWESKLTKTFPEKLFLVECDFDKDDLESEITVTLSQVRE</sequence>
<proteinExistence type="predicted"/>
<geneLocation type="plasmid" evidence="2">
    <name>pne_1</name>
</geneLocation>
<dbReference type="RefSeq" id="WP_181927029.1">
    <property type="nucleotide sequence ID" value="NZ_CP054693.1"/>
</dbReference>
<accession>A0A7D7QNV3</accession>
<evidence type="ECO:0000313" key="1">
    <source>
        <dbReference type="EMBL" id="QMS86083.1"/>
    </source>
</evidence>
<keyword evidence="1" id="KW-0614">Plasmid</keyword>
<dbReference type="AlphaFoldDB" id="A0A7D7QNV3"/>